<dbReference type="RefSeq" id="WP_012505695.1">
    <property type="nucleotide sequence ID" value="NC_011059.1"/>
</dbReference>
<accession>B4S7X3</accession>
<evidence type="ECO:0000313" key="1">
    <source>
        <dbReference type="EMBL" id="ACF46160.1"/>
    </source>
</evidence>
<evidence type="ECO:0000313" key="2">
    <source>
        <dbReference type="Proteomes" id="UP000002725"/>
    </source>
</evidence>
<dbReference type="GO" id="GO:0005829">
    <property type="term" value="C:cytosol"/>
    <property type="evidence" value="ECO:0007669"/>
    <property type="project" value="TreeGrafter"/>
</dbReference>
<dbReference type="PROSITE" id="PS51197">
    <property type="entry name" value="HTH_RRF2_2"/>
    <property type="match status" value="1"/>
</dbReference>
<dbReference type="EMBL" id="CP001108">
    <property type="protein sequence ID" value="ACF46160.1"/>
    <property type="molecule type" value="Genomic_DNA"/>
</dbReference>
<dbReference type="InterPro" id="IPR000944">
    <property type="entry name" value="Tscrpt_reg_Rrf2"/>
</dbReference>
<dbReference type="InterPro" id="IPR036390">
    <property type="entry name" value="WH_DNA-bd_sf"/>
</dbReference>
<dbReference type="PANTHER" id="PTHR33221">
    <property type="entry name" value="WINGED HELIX-TURN-HELIX TRANSCRIPTIONAL REGULATOR, RRF2 FAMILY"/>
    <property type="match status" value="1"/>
</dbReference>
<dbReference type="SUPFAM" id="SSF46785">
    <property type="entry name" value="Winged helix' DNA-binding domain"/>
    <property type="match status" value="1"/>
</dbReference>
<dbReference type="Proteomes" id="UP000002725">
    <property type="component" value="Chromosome"/>
</dbReference>
<sequence>MMQLLTQHTDYALRALLMLADHPDSYLSARHIAEKQEIPYQFLRGLLQEMPREGLICSHEGAHGGVGLNRDPGSISVRNVIELFQGKVELSECMFRKQLCSNRSRCVLRHQIMRIESVVAREFDRITIGSLLNDLHAVDRMNHETSISPAISGILTNTQKYHETNDSQY</sequence>
<dbReference type="Gene3D" id="1.10.10.10">
    <property type="entry name" value="Winged helix-like DNA-binding domain superfamily/Winged helix DNA-binding domain"/>
    <property type="match status" value="1"/>
</dbReference>
<organism evidence="1 2">
    <name type="scientific">Prosthecochloris aestuarii (strain DSM 271 / SK 413)</name>
    <dbReference type="NCBI Taxonomy" id="290512"/>
    <lineage>
        <taxon>Bacteria</taxon>
        <taxon>Pseudomonadati</taxon>
        <taxon>Chlorobiota</taxon>
        <taxon>Chlorobiia</taxon>
        <taxon>Chlorobiales</taxon>
        <taxon>Chlorobiaceae</taxon>
        <taxon>Prosthecochloris</taxon>
    </lineage>
</organism>
<reference evidence="1" key="1">
    <citation type="submission" date="2008-06" db="EMBL/GenBank/DDBJ databases">
        <title>Complete sequence of chromosome of Prosthecochloris aestuarii DSM 271.</title>
        <authorList>
            <consortium name="US DOE Joint Genome Institute"/>
            <person name="Lucas S."/>
            <person name="Copeland A."/>
            <person name="Lapidus A."/>
            <person name="Glavina del Rio T."/>
            <person name="Dalin E."/>
            <person name="Tice H."/>
            <person name="Bruce D."/>
            <person name="Goodwin L."/>
            <person name="Pitluck S."/>
            <person name="Schmutz J."/>
            <person name="Larimer F."/>
            <person name="Land M."/>
            <person name="Hauser L."/>
            <person name="Kyrpides N."/>
            <person name="Anderson I."/>
            <person name="Liu Z."/>
            <person name="Li T."/>
            <person name="Zhao F."/>
            <person name="Overmann J."/>
            <person name="Bryant D.A."/>
            <person name="Richardson P."/>
        </authorList>
    </citation>
    <scope>NUCLEOTIDE SEQUENCE [LARGE SCALE GENOMIC DNA]</scope>
    <source>
        <strain evidence="1">DSM 271</strain>
    </source>
</reference>
<name>B4S7X3_PROA2</name>
<dbReference type="eggNOG" id="COG1959">
    <property type="taxonomic scope" value="Bacteria"/>
</dbReference>
<dbReference type="Pfam" id="PF02082">
    <property type="entry name" value="Rrf2"/>
    <property type="match status" value="1"/>
</dbReference>
<keyword evidence="2" id="KW-1185">Reference proteome</keyword>
<dbReference type="KEGG" id="paa:Paes_1128"/>
<dbReference type="HOGENOM" id="CLU_107144_1_3_10"/>
<dbReference type="STRING" id="290512.Paes_1128"/>
<protein>
    <submittedName>
        <fullName evidence="1">Transcriptional regulator, BadM/Rrf2 family</fullName>
    </submittedName>
</protein>
<dbReference type="InterPro" id="IPR036388">
    <property type="entry name" value="WH-like_DNA-bd_sf"/>
</dbReference>
<dbReference type="NCBIfam" id="TIGR00738">
    <property type="entry name" value="rrf2_super"/>
    <property type="match status" value="1"/>
</dbReference>
<dbReference type="PANTHER" id="PTHR33221:SF2">
    <property type="entry name" value="TRANSCRIPTIONAL REGULATOR"/>
    <property type="match status" value="1"/>
</dbReference>
<dbReference type="GO" id="GO:0003700">
    <property type="term" value="F:DNA-binding transcription factor activity"/>
    <property type="evidence" value="ECO:0007669"/>
    <property type="project" value="TreeGrafter"/>
</dbReference>
<proteinExistence type="predicted"/>
<dbReference type="AlphaFoldDB" id="B4S7X3"/>
<gene>
    <name evidence="1" type="ordered locus">Paes_1128</name>
</gene>